<evidence type="ECO:0000313" key="2">
    <source>
        <dbReference type="Proteomes" id="UP001432180"/>
    </source>
</evidence>
<protein>
    <recommendedName>
        <fullName evidence="3">Class I SAM-dependent methyltransferase</fullName>
    </recommendedName>
</protein>
<organism evidence="1 2">
    <name type="scientific">Thiorhodovibrio winogradskyi</name>
    <dbReference type="NCBI Taxonomy" id="77007"/>
    <lineage>
        <taxon>Bacteria</taxon>
        <taxon>Pseudomonadati</taxon>
        <taxon>Pseudomonadota</taxon>
        <taxon>Gammaproteobacteria</taxon>
        <taxon>Chromatiales</taxon>
        <taxon>Chromatiaceae</taxon>
        <taxon>Thiorhodovibrio</taxon>
    </lineage>
</organism>
<evidence type="ECO:0008006" key="3">
    <source>
        <dbReference type="Google" id="ProtNLM"/>
    </source>
</evidence>
<name>A0ABZ0S6Z0_9GAMM</name>
<accession>A0ABZ0S6Z0</accession>
<dbReference type="InterPro" id="IPR029063">
    <property type="entry name" value="SAM-dependent_MTases_sf"/>
</dbReference>
<dbReference type="Pfam" id="PF13578">
    <property type="entry name" value="Methyltransf_24"/>
    <property type="match status" value="1"/>
</dbReference>
<dbReference type="RefSeq" id="WP_328985820.1">
    <property type="nucleotide sequence ID" value="NZ_CP121472.1"/>
</dbReference>
<dbReference type="EMBL" id="CP121472">
    <property type="protein sequence ID" value="WPL15235.1"/>
    <property type="molecule type" value="Genomic_DNA"/>
</dbReference>
<sequence length="316" mass="35521">MIPPDTSPTPDSLFLWRTARTIQSSDLPRARAMARHALRTGFDRARMARALIGELCQSSIAKTRNPPHRAPTRFPWSLGLELGFPPARVPATPSLTNEAEQHHQAGRYREAAQCWQDVADLLQETTPERIYQCLGEAMTLNRQGWGGTREDNHTWGDCHKHDVLAWLHAQLGTEQYLEIGVDAGLSLARAPGRARGIDPRPDLLLQAPLSEQARILTCSSDAFFRDQAKTVLQQPPDLVFIDGMHLFEFALRDLINVERHAAPHTLVAIDDIYPCHPGILGTVYLTRRAPQLLKQRARRLKSIKLKVGEFQGQFTE</sequence>
<reference evidence="1 2" key="1">
    <citation type="journal article" date="2023" name="Microorganisms">
        <title>Thiorhodovibrio frisius and Trv. litoralis spp. nov., Two Novel Members from a Clade of Fastidious Purple Sulfur Bacteria That Exhibit Unique Red-Shifted Light-Harvesting Capabilities.</title>
        <authorList>
            <person name="Methner A."/>
            <person name="Kuzyk S.B."/>
            <person name="Petersen J."/>
            <person name="Bauer S."/>
            <person name="Brinkmann H."/>
            <person name="Sichau K."/>
            <person name="Wanner G."/>
            <person name="Wolf J."/>
            <person name="Neumann-Schaal M."/>
            <person name="Henke P."/>
            <person name="Tank M."/>
            <person name="Sproer C."/>
            <person name="Bunk B."/>
            <person name="Overmann J."/>
        </authorList>
    </citation>
    <scope>NUCLEOTIDE SEQUENCE [LARGE SCALE GENOMIC DNA]</scope>
    <source>
        <strain evidence="1 2">DSM 6702</strain>
    </source>
</reference>
<dbReference type="Gene3D" id="3.40.50.150">
    <property type="entry name" value="Vaccinia Virus protein VP39"/>
    <property type="match status" value="1"/>
</dbReference>
<dbReference type="Proteomes" id="UP001432180">
    <property type="component" value="Chromosome"/>
</dbReference>
<dbReference type="SUPFAM" id="SSF53335">
    <property type="entry name" value="S-adenosyl-L-methionine-dependent methyltransferases"/>
    <property type="match status" value="1"/>
</dbReference>
<keyword evidence="2" id="KW-1185">Reference proteome</keyword>
<proteinExistence type="predicted"/>
<gene>
    <name evidence="1" type="ORF">Thiowin_00118</name>
</gene>
<evidence type="ECO:0000313" key="1">
    <source>
        <dbReference type="EMBL" id="WPL15235.1"/>
    </source>
</evidence>